<feature type="transmembrane region" description="Helical" evidence="10">
    <location>
        <begin position="161"/>
        <end position="179"/>
    </location>
</feature>
<evidence type="ECO:0000256" key="7">
    <source>
        <dbReference type="ARBA" id="ARBA00023098"/>
    </source>
</evidence>
<evidence type="ECO:0000259" key="11">
    <source>
        <dbReference type="SMART" id="SM01269"/>
    </source>
</evidence>
<dbReference type="Pfam" id="PF00487">
    <property type="entry name" value="FA_desaturase"/>
    <property type="match status" value="1"/>
</dbReference>
<reference evidence="13" key="1">
    <citation type="submission" date="2022-11" db="UniProtKB">
        <authorList>
            <consortium name="WormBaseParasite"/>
        </authorList>
    </citation>
    <scope>IDENTIFICATION</scope>
</reference>
<protein>
    <recommendedName>
        <fullName evidence="3">sphingolipid 4-desaturase</fullName>
        <ecNumber evidence="3">1.14.19.17</ecNumber>
    </recommendedName>
</protein>
<dbReference type="PANTHER" id="PTHR12879:SF20">
    <property type="entry name" value="SPHINGOLIPID DELTA(4)-DESATURASE_C4-MONOOXYGENASE-RELATED"/>
    <property type="match status" value="1"/>
</dbReference>
<evidence type="ECO:0000256" key="1">
    <source>
        <dbReference type="ARBA" id="ARBA00004141"/>
    </source>
</evidence>
<organism evidence="12 13">
    <name type="scientific">Acrobeloides nanus</name>
    <dbReference type="NCBI Taxonomy" id="290746"/>
    <lineage>
        <taxon>Eukaryota</taxon>
        <taxon>Metazoa</taxon>
        <taxon>Ecdysozoa</taxon>
        <taxon>Nematoda</taxon>
        <taxon>Chromadorea</taxon>
        <taxon>Rhabditida</taxon>
        <taxon>Tylenchina</taxon>
        <taxon>Cephalobomorpha</taxon>
        <taxon>Cephaloboidea</taxon>
        <taxon>Cephalobidae</taxon>
        <taxon>Acrobeloides</taxon>
    </lineage>
</organism>
<keyword evidence="5 10" id="KW-1133">Transmembrane helix</keyword>
<evidence type="ECO:0000256" key="4">
    <source>
        <dbReference type="ARBA" id="ARBA00022692"/>
    </source>
</evidence>
<keyword evidence="7 9" id="KW-0443">Lipid metabolism</keyword>
<accession>A0A914ECS3</accession>
<dbReference type="SMART" id="SM01269">
    <property type="entry name" value="Lipid_DES"/>
    <property type="match status" value="1"/>
</dbReference>
<evidence type="ECO:0000256" key="2">
    <source>
        <dbReference type="ARBA" id="ARBA00006146"/>
    </source>
</evidence>
<evidence type="ECO:0000256" key="6">
    <source>
        <dbReference type="ARBA" id="ARBA00023002"/>
    </source>
</evidence>
<dbReference type="EC" id="1.14.19.17" evidence="3"/>
<feature type="transmembrane region" description="Helical" evidence="10">
    <location>
        <begin position="69"/>
        <end position="88"/>
    </location>
</feature>
<dbReference type="GO" id="GO:0046513">
    <property type="term" value="P:ceramide biosynthetic process"/>
    <property type="evidence" value="ECO:0007669"/>
    <property type="project" value="TreeGrafter"/>
</dbReference>
<dbReference type="InterPro" id="IPR005804">
    <property type="entry name" value="FA_desaturase_dom"/>
</dbReference>
<feature type="transmembrane region" description="Helical" evidence="10">
    <location>
        <begin position="191"/>
        <end position="214"/>
    </location>
</feature>
<dbReference type="PANTHER" id="PTHR12879">
    <property type="entry name" value="SPHINGOLIPID DELTA 4 DESATURASE/C-4 HYDROXYLASE PROTEIN DES2"/>
    <property type="match status" value="1"/>
</dbReference>
<evidence type="ECO:0000256" key="3">
    <source>
        <dbReference type="ARBA" id="ARBA00012021"/>
    </source>
</evidence>
<evidence type="ECO:0000256" key="5">
    <source>
        <dbReference type="ARBA" id="ARBA00022989"/>
    </source>
</evidence>
<dbReference type="AlphaFoldDB" id="A0A914ECS3"/>
<evidence type="ECO:0000256" key="10">
    <source>
        <dbReference type="SAM" id="Phobius"/>
    </source>
</evidence>
<comment type="similarity">
    <text evidence="2 9">Belongs to the fatty acid desaturase type 1 family. DEGS subfamily.</text>
</comment>
<dbReference type="Proteomes" id="UP000887540">
    <property type="component" value="Unplaced"/>
</dbReference>
<dbReference type="PIRSF" id="PIRSF017228">
    <property type="entry name" value="Sphnglp_dlt4_des"/>
    <property type="match status" value="1"/>
</dbReference>
<dbReference type="WBParaSite" id="ACRNAN_scaffold736.g8673.t1">
    <property type="protein sequence ID" value="ACRNAN_scaffold736.g8673.t1"/>
    <property type="gene ID" value="ACRNAN_scaffold736.g8673"/>
</dbReference>
<evidence type="ECO:0000256" key="9">
    <source>
        <dbReference type="PIRNR" id="PIRNR017228"/>
    </source>
</evidence>
<evidence type="ECO:0000313" key="12">
    <source>
        <dbReference type="Proteomes" id="UP000887540"/>
    </source>
</evidence>
<dbReference type="Pfam" id="PF08557">
    <property type="entry name" value="Lipid_DES"/>
    <property type="match status" value="1"/>
</dbReference>
<dbReference type="CDD" id="cd03508">
    <property type="entry name" value="Delta4-sphingolipid-FADS-like"/>
    <property type="match status" value="1"/>
</dbReference>
<dbReference type="GO" id="GO:0042284">
    <property type="term" value="F:sphingolipid delta-4 desaturase activity"/>
    <property type="evidence" value="ECO:0007669"/>
    <property type="project" value="UniProtKB-UniRule"/>
</dbReference>
<keyword evidence="12" id="KW-1185">Reference proteome</keyword>
<name>A0A914ECS3_9BILA</name>
<proteinExistence type="inferred from homology"/>
<comment type="subcellular location">
    <subcellularLocation>
        <location evidence="1">Membrane</location>
        <topology evidence="1">Multi-pass membrane protein</topology>
    </subcellularLocation>
</comment>
<evidence type="ECO:0000256" key="8">
    <source>
        <dbReference type="ARBA" id="ARBA00023136"/>
    </source>
</evidence>
<dbReference type="InterPro" id="IPR011388">
    <property type="entry name" value="DES1/DES2"/>
</dbReference>
<dbReference type="GO" id="GO:0016020">
    <property type="term" value="C:membrane"/>
    <property type="evidence" value="ECO:0007669"/>
    <property type="project" value="UniProtKB-SubCell"/>
</dbReference>
<dbReference type="InterPro" id="IPR013866">
    <property type="entry name" value="Sphingolipid_d4-desaturase_N"/>
</dbReference>
<keyword evidence="8 9" id="KW-0472">Membrane</keyword>
<sequence length="363" mass="42396">MMGQRVSSTDFLWTYTEQPHADRRKQIFKAHPEIKQLFGIDHSLKYVVTASVIAQIVACFLLKDSSWVLVLLQAYFFGGVVNHALTLAIHDISHNTAFGNDMPLANRFFGFLANLPIGVPISISFKKYHVEHHRYLAEDGLDTDVPTEFEAKFFTSPFRKFIWLILQPVFYAFRPLAIYKKAPTDMEILNAIIQISFDFFILYFCGFKSLLYLLSGTFLAMGIHPSAGHFVAEHYAFSEDQETYSYYGWWNHVMYNVGYHMEHHDFPYIPGRNLPKVRHIAPEFYDNLHIHESWTTVLWDFVFSPAMGPYKRIKRNASVPQEVYGNNQLLPYFNRFFNKIRLYAETFFVMFNKVGLGERIKVE</sequence>
<keyword evidence="4 10" id="KW-0812">Transmembrane</keyword>
<keyword evidence="6 9" id="KW-0560">Oxidoreductase</keyword>
<evidence type="ECO:0000313" key="13">
    <source>
        <dbReference type="WBParaSite" id="ACRNAN_scaffold736.g8673.t1"/>
    </source>
</evidence>
<feature type="domain" description="Sphingolipid delta4-desaturase N-terminal" evidence="11">
    <location>
        <begin position="6"/>
        <end position="44"/>
    </location>
</feature>